<dbReference type="Pfam" id="PF13847">
    <property type="entry name" value="Methyltransf_31"/>
    <property type="match status" value="1"/>
</dbReference>
<dbReference type="GO" id="GO:0032259">
    <property type="term" value="P:methylation"/>
    <property type="evidence" value="ECO:0007669"/>
    <property type="project" value="UniProtKB-KW"/>
</dbReference>
<gene>
    <name evidence="2" type="ORF">C7H19_13135</name>
</gene>
<dbReference type="CDD" id="cd02440">
    <property type="entry name" value="AdoMet_MTases"/>
    <property type="match status" value="1"/>
</dbReference>
<dbReference type="EMBL" id="PXOH01000013">
    <property type="protein sequence ID" value="PSF36619.1"/>
    <property type="molecule type" value="Genomic_DNA"/>
</dbReference>
<dbReference type="Gene3D" id="3.40.50.150">
    <property type="entry name" value="Vaccinia Virus protein VP39"/>
    <property type="match status" value="1"/>
</dbReference>
<dbReference type="InterPro" id="IPR029063">
    <property type="entry name" value="SAM-dependent_MTases_sf"/>
</dbReference>
<accession>A0A2T1LWY1</accession>
<dbReference type="Proteomes" id="UP000239001">
    <property type="component" value="Unassembled WGS sequence"/>
</dbReference>
<protein>
    <submittedName>
        <fullName evidence="2">SAM-dependent methyltransferase</fullName>
    </submittedName>
</protein>
<sequence length="240" mass="27645">MISKLNLQGNESLLDIGCGDGKITAALAKILKYGFVYGIDANLEMINFAKKNYINHESKNLTFEQMNAREIKLDQTFDVAFSNAVLHWVDDHVAVLKGVHAHLKPQGKILFQMGGKGNVGELRTVIEQTTQETEWQTYFKDFSDSKYFYDPEDYLKWLPETGFTPLRVDLIKKDMQHQGKEGLKGWLRTTWFTYTHQLREELREPFLDAVVNNYTQKVPIDEQGKTHVGMVRLEVEAVKI</sequence>
<reference evidence="2 3" key="1">
    <citation type="submission" date="2018-03" db="EMBL/GenBank/DDBJ databases">
        <title>The ancient ancestry and fast evolution of plastids.</title>
        <authorList>
            <person name="Moore K.R."/>
            <person name="Magnabosco C."/>
            <person name="Momper L."/>
            <person name="Gold D.A."/>
            <person name="Bosak T."/>
            <person name="Fournier G.P."/>
        </authorList>
    </citation>
    <scope>NUCLEOTIDE SEQUENCE [LARGE SCALE GENOMIC DNA]</scope>
    <source>
        <strain evidence="2 3">CCALA 016</strain>
    </source>
</reference>
<evidence type="ECO:0000259" key="1">
    <source>
        <dbReference type="Pfam" id="PF13847"/>
    </source>
</evidence>
<keyword evidence="2" id="KW-0489">Methyltransferase</keyword>
<comment type="caution">
    <text evidence="2">The sequence shown here is derived from an EMBL/GenBank/DDBJ whole genome shotgun (WGS) entry which is preliminary data.</text>
</comment>
<dbReference type="GO" id="GO:0008168">
    <property type="term" value="F:methyltransferase activity"/>
    <property type="evidence" value="ECO:0007669"/>
    <property type="project" value="UniProtKB-KW"/>
</dbReference>
<dbReference type="PANTHER" id="PTHR43861:SF1">
    <property type="entry name" value="TRANS-ACONITATE 2-METHYLTRANSFERASE"/>
    <property type="match status" value="1"/>
</dbReference>
<keyword evidence="3" id="KW-1185">Reference proteome</keyword>
<dbReference type="OrthoDB" id="9760689at2"/>
<organism evidence="2 3">
    <name type="scientific">Aphanothece hegewaldii CCALA 016</name>
    <dbReference type="NCBI Taxonomy" id="2107694"/>
    <lineage>
        <taxon>Bacteria</taxon>
        <taxon>Bacillati</taxon>
        <taxon>Cyanobacteriota</taxon>
        <taxon>Cyanophyceae</taxon>
        <taxon>Oscillatoriophycideae</taxon>
        <taxon>Chroococcales</taxon>
        <taxon>Aphanothecaceae</taxon>
        <taxon>Aphanothece</taxon>
    </lineage>
</organism>
<name>A0A2T1LWY1_9CHRO</name>
<proteinExistence type="predicted"/>
<feature type="domain" description="Methyltransferase" evidence="1">
    <location>
        <begin position="10"/>
        <end position="123"/>
    </location>
</feature>
<evidence type="ECO:0000313" key="2">
    <source>
        <dbReference type="EMBL" id="PSF36619.1"/>
    </source>
</evidence>
<dbReference type="SUPFAM" id="SSF53335">
    <property type="entry name" value="S-adenosyl-L-methionine-dependent methyltransferases"/>
    <property type="match status" value="1"/>
</dbReference>
<dbReference type="PANTHER" id="PTHR43861">
    <property type="entry name" value="TRANS-ACONITATE 2-METHYLTRANSFERASE-RELATED"/>
    <property type="match status" value="1"/>
</dbReference>
<evidence type="ECO:0000313" key="3">
    <source>
        <dbReference type="Proteomes" id="UP000239001"/>
    </source>
</evidence>
<reference evidence="2 3" key="2">
    <citation type="submission" date="2018-03" db="EMBL/GenBank/DDBJ databases">
        <authorList>
            <person name="Keele B.F."/>
        </authorList>
    </citation>
    <scope>NUCLEOTIDE SEQUENCE [LARGE SCALE GENOMIC DNA]</scope>
    <source>
        <strain evidence="2 3">CCALA 016</strain>
    </source>
</reference>
<keyword evidence="2" id="KW-0808">Transferase</keyword>
<dbReference type="InterPro" id="IPR025714">
    <property type="entry name" value="Methyltranfer_dom"/>
</dbReference>
<dbReference type="AlphaFoldDB" id="A0A2T1LWY1"/>